<dbReference type="GeneID" id="14882859"/>
<gene>
    <name evidence="1" type="ORF">EIN_441130</name>
</gene>
<organism evidence="1 2">
    <name type="scientific">Entamoeba invadens IP1</name>
    <dbReference type="NCBI Taxonomy" id="370355"/>
    <lineage>
        <taxon>Eukaryota</taxon>
        <taxon>Amoebozoa</taxon>
        <taxon>Evosea</taxon>
        <taxon>Archamoebae</taxon>
        <taxon>Mastigamoebida</taxon>
        <taxon>Entamoebidae</taxon>
        <taxon>Entamoeba</taxon>
    </lineage>
</organism>
<dbReference type="KEGG" id="eiv:EIN_441130"/>
<sequence length="233" mass="26857">MQQHKFSYSQHLKDYKYQQPIKRQEPNVTKKMMNCVISKVLRSIFQKTTSENIIASFTRAGYVSIIKDHSIKVYVDIKHASLVHKLVIPILSDVMIDKLTPPCENVVMTTAIIANEQTVVDAKDVWTKINNTLQPTFEVGFRIYNQLQNSPQLIIGLPLDLPQKRQLQLNLRLSPDFQQHNFSSYLDFGTTNSKFVSKYDLEILSMPPFDNNGIRRPFTVMELEELGNEVPVD</sequence>
<proteinExistence type="predicted"/>
<dbReference type="RefSeq" id="XP_004183255.1">
    <property type="nucleotide sequence ID" value="XM_004183207.1"/>
</dbReference>
<protein>
    <submittedName>
        <fullName evidence="1">Uncharacterized protein</fullName>
    </submittedName>
</protein>
<reference evidence="1 2" key="1">
    <citation type="submission" date="2012-10" db="EMBL/GenBank/DDBJ databases">
        <authorList>
            <person name="Zafar N."/>
            <person name="Inman J."/>
            <person name="Hall N."/>
            <person name="Lorenzi H."/>
            <person name="Caler E."/>
        </authorList>
    </citation>
    <scope>NUCLEOTIDE SEQUENCE [LARGE SCALE GENOMIC DNA]</scope>
    <source>
        <strain evidence="1 2">IP1</strain>
    </source>
</reference>
<keyword evidence="2" id="KW-1185">Reference proteome</keyword>
<accession>A0A0A1TUT5</accession>
<dbReference type="Proteomes" id="UP000014680">
    <property type="component" value="Unassembled WGS sequence"/>
</dbReference>
<dbReference type="VEuPathDB" id="AmoebaDB:EIN_441130"/>
<evidence type="ECO:0000313" key="1">
    <source>
        <dbReference type="EMBL" id="ELP83909.1"/>
    </source>
</evidence>
<evidence type="ECO:0000313" key="2">
    <source>
        <dbReference type="Proteomes" id="UP000014680"/>
    </source>
</evidence>
<name>A0A0A1TUT5_ENTIV</name>
<dbReference type="AlphaFoldDB" id="A0A0A1TUT5"/>
<dbReference type="EMBL" id="KB207216">
    <property type="protein sequence ID" value="ELP83909.1"/>
    <property type="molecule type" value="Genomic_DNA"/>
</dbReference>